<dbReference type="GO" id="GO:0016020">
    <property type="term" value="C:membrane"/>
    <property type="evidence" value="ECO:0007669"/>
    <property type="project" value="UniProtKB-SubCell"/>
</dbReference>
<proteinExistence type="predicted"/>
<dbReference type="SUPFAM" id="SSF52540">
    <property type="entry name" value="P-loop containing nucleoside triphosphate hydrolases"/>
    <property type="match status" value="1"/>
</dbReference>
<feature type="transmembrane region" description="Helical" evidence="9">
    <location>
        <begin position="350"/>
        <end position="371"/>
    </location>
</feature>
<accession>A0A833VBY9</accession>
<feature type="domain" description="ABC transporter" evidence="10">
    <location>
        <begin position="42"/>
        <end position="282"/>
    </location>
</feature>
<evidence type="ECO:0000256" key="3">
    <source>
        <dbReference type="ARBA" id="ARBA00022692"/>
    </source>
</evidence>
<dbReference type="GO" id="GO:0005524">
    <property type="term" value="F:ATP binding"/>
    <property type="evidence" value="ECO:0007669"/>
    <property type="project" value="UniProtKB-KW"/>
</dbReference>
<sequence length="606" mass="66554">MSSAAATATSSDEEEMSNTPPPTTPLKTYELSACSIYYAKSATISAITNRLRPCRPPPPPSYILQDISLTARPGKLLAIVGPSGAGKSTLLDILSARLTPSQGHLLLNSSPLHVSSFRRISSHLPQLDLALPQLTVTESFFFAASLLFPHSTSAASEAVSSLLTDLRLTHVAHTFVSATLLSGGERRRVSIGLSLLRDPHILLLDEPTSGLDSSSAHLVLQSLRSIATKRCTTVVLSIHQPSSRLLSAIDSLLLLWKGRVLHHGSLASLDAYLLSVGFTVPSQLNPLEYAMEVLDQLPPPKPISPSSTLNLTKEKELICNFETGYTSSRVHEIMTLYSRSWKIVYRTKQLLLISFIEALLVGFILGTIYINAGYTEEGVHKRLGLFAFTLTFLLSATTETLPVFVSERPILLREASSGLYRLSSHVIAATFVFLPFLLAVAIIYATSVYFLVGLCGKASAFFSFVIISWAVVLTANSFVLFISSFTPDYIAGTSLIIVSLAGFFLFSGYFLTKDSMPLYWVFMHYLSPYKYALDALLANEYGCAAHRCFAWSENGECSNRGIEELEARGLIEEEKWTGLQVLFGFFVLYRVLYWAVLSRRASISKK</sequence>
<feature type="transmembrane region" description="Helical" evidence="9">
    <location>
        <begin position="458"/>
        <end position="482"/>
    </location>
</feature>
<feature type="region of interest" description="Disordered" evidence="8">
    <location>
        <begin position="1"/>
        <end position="25"/>
    </location>
</feature>
<evidence type="ECO:0000256" key="6">
    <source>
        <dbReference type="ARBA" id="ARBA00022989"/>
    </source>
</evidence>
<evidence type="ECO:0000313" key="11">
    <source>
        <dbReference type="EMBL" id="KAF3333146.1"/>
    </source>
</evidence>
<dbReference type="PANTHER" id="PTHR48041">
    <property type="entry name" value="ABC TRANSPORTER G FAMILY MEMBER 28"/>
    <property type="match status" value="1"/>
</dbReference>
<evidence type="ECO:0000256" key="8">
    <source>
        <dbReference type="SAM" id="MobiDB-lite"/>
    </source>
</evidence>
<name>A0A833VBY9_9POAL</name>
<dbReference type="SMART" id="SM00382">
    <property type="entry name" value="AAA"/>
    <property type="match status" value="1"/>
</dbReference>
<keyword evidence="7 9" id="KW-0472">Membrane</keyword>
<evidence type="ECO:0000259" key="10">
    <source>
        <dbReference type="PROSITE" id="PS50893"/>
    </source>
</evidence>
<protein>
    <submittedName>
        <fullName evidence="11">ATPase, coupled to transmembrane movement of substance</fullName>
    </submittedName>
</protein>
<dbReference type="InterPro" id="IPR017871">
    <property type="entry name" value="ABC_transporter-like_CS"/>
</dbReference>
<evidence type="ECO:0000256" key="7">
    <source>
        <dbReference type="ARBA" id="ARBA00023136"/>
    </source>
</evidence>
<keyword evidence="3 9" id="KW-0812">Transmembrane</keyword>
<dbReference type="PANTHER" id="PTHR48041:SF27">
    <property type="entry name" value="ABC TRANSPORTER G FAMILY MEMBER 8"/>
    <property type="match status" value="1"/>
</dbReference>
<gene>
    <name evidence="11" type="ORF">FCM35_KLT00837</name>
</gene>
<keyword evidence="6 9" id="KW-1133">Transmembrane helix</keyword>
<feature type="transmembrane region" description="Helical" evidence="9">
    <location>
        <begin position="578"/>
        <end position="597"/>
    </location>
</feature>
<evidence type="ECO:0000256" key="4">
    <source>
        <dbReference type="ARBA" id="ARBA00022741"/>
    </source>
</evidence>
<dbReference type="InterPro" id="IPR013525">
    <property type="entry name" value="ABC2_TM"/>
</dbReference>
<evidence type="ECO:0000256" key="1">
    <source>
        <dbReference type="ARBA" id="ARBA00004141"/>
    </source>
</evidence>
<dbReference type="Proteomes" id="UP000623129">
    <property type="component" value="Unassembled WGS sequence"/>
</dbReference>
<dbReference type="GO" id="GO:0016887">
    <property type="term" value="F:ATP hydrolysis activity"/>
    <property type="evidence" value="ECO:0007669"/>
    <property type="project" value="InterPro"/>
</dbReference>
<feature type="transmembrane region" description="Helical" evidence="9">
    <location>
        <begin position="489"/>
        <end position="511"/>
    </location>
</feature>
<dbReference type="OrthoDB" id="66620at2759"/>
<keyword evidence="4" id="KW-0547">Nucleotide-binding</keyword>
<dbReference type="InterPro" id="IPR027417">
    <property type="entry name" value="P-loop_NTPase"/>
</dbReference>
<keyword evidence="2" id="KW-0813">Transport</keyword>
<feature type="compositionally biased region" description="Low complexity" evidence="8">
    <location>
        <begin position="1"/>
        <end position="10"/>
    </location>
</feature>
<dbReference type="Pfam" id="PF19055">
    <property type="entry name" value="ABC2_membrane_7"/>
    <property type="match status" value="1"/>
</dbReference>
<dbReference type="Gene3D" id="3.40.50.300">
    <property type="entry name" value="P-loop containing nucleotide triphosphate hydrolases"/>
    <property type="match status" value="1"/>
</dbReference>
<comment type="caution">
    <text evidence="11">The sequence shown here is derived from an EMBL/GenBank/DDBJ whole genome shotgun (WGS) entry which is preliminary data.</text>
</comment>
<comment type="subcellular location">
    <subcellularLocation>
        <location evidence="1">Membrane</location>
        <topology evidence="1">Multi-pass membrane protein</topology>
    </subcellularLocation>
</comment>
<evidence type="ECO:0000313" key="12">
    <source>
        <dbReference type="Proteomes" id="UP000623129"/>
    </source>
</evidence>
<dbReference type="EMBL" id="SWLB01000010">
    <property type="protein sequence ID" value="KAF3333146.1"/>
    <property type="molecule type" value="Genomic_DNA"/>
</dbReference>
<dbReference type="Pfam" id="PF00005">
    <property type="entry name" value="ABC_tran"/>
    <property type="match status" value="1"/>
</dbReference>
<keyword evidence="12" id="KW-1185">Reference proteome</keyword>
<reference evidence="11" key="1">
    <citation type="submission" date="2020-01" db="EMBL/GenBank/DDBJ databases">
        <title>Genome sequence of Kobresia littledalei, the first chromosome-level genome in the family Cyperaceae.</title>
        <authorList>
            <person name="Qu G."/>
        </authorList>
    </citation>
    <scope>NUCLEOTIDE SEQUENCE</scope>
    <source>
        <strain evidence="11">C.B.Clarke</strain>
        <tissue evidence="11">Leaf</tissue>
    </source>
</reference>
<dbReference type="InterPro" id="IPR043926">
    <property type="entry name" value="ABCG_dom"/>
</dbReference>
<dbReference type="PROSITE" id="PS00211">
    <property type="entry name" value="ABC_TRANSPORTER_1"/>
    <property type="match status" value="1"/>
</dbReference>
<feature type="transmembrane region" description="Helical" evidence="9">
    <location>
        <begin position="426"/>
        <end position="452"/>
    </location>
</feature>
<keyword evidence="5" id="KW-0067">ATP-binding</keyword>
<evidence type="ECO:0000256" key="9">
    <source>
        <dbReference type="SAM" id="Phobius"/>
    </source>
</evidence>
<dbReference type="AlphaFoldDB" id="A0A833VBY9"/>
<dbReference type="InterPro" id="IPR050352">
    <property type="entry name" value="ABCG_transporters"/>
</dbReference>
<evidence type="ECO:0000256" key="2">
    <source>
        <dbReference type="ARBA" id="ARBA00022448"/>
    </source>
</evidence>
<dbReference type="InterPro" id="IPR003439">
    <property type="entry name" value="ABC_transporter-like_ATP-bd"/>
</dbReference>
<dbReference type="InterPro" id="IPR003593">
    <property type="entry name" value="AAA+_ATPase"/>
</dbReference>
<dbReference type="GO" id="GO:0140359">
    <property type="term" value="F:ABC-type transporter activity"/>
    <property type="evidence" value="ECO:0007669"/>
    <property type="project" value="InterPro"/>
</dbReference>
<dbReference type="FunFam" id="3.40.50.300:FF:001473">
    <property type="entry name" value="ATP-binding cassette transporter"/>
    <property type="match status" value="1"/>
</dbReference>
<organism evidence="11 12">
    <name type="scientific">Carex littledalei</name>
    <dbReference type="NCBI Taxonomy" id="544730"/>
    <lineage>
        <taxon>Eukaryota</taxon>
        <taxon>Viridiplantae</taxon>
        <taxon>Streptophyta</taxon>
        <taxon>Embryophyta</taxon>
        <taxon>Tracheophyta</taxon>
        <taxon>Spermatophyta</taxon>
        <taxon>Magnoliopsida</taxon>
        <taxon>Liliopsida</taxon>
        <taxon>Poales</taxon>
        <taxon>Cyperaceae</taxon>
        <taxon>Cyperoideae</taxon>
        <taxon>Cariceae</taxon>
        <taxon>Carex</taxon>
        <taxon>Carex subgen. Euthyceras</taxon>
    </lineage>
</organism>
<evidence type="ECO:0000256" key="5">
    <source>
        <dbReference type="ARBA" id="ARBA00022840"/>
    </source>
</evidence>
<dbReference type="Pfam" id="PF01061">
    <property type="entry name" value="ABC2_membrane"/>
    <property type="match status" value="1"/>
</dbReference>
<dbReference type="PROSITE" id="PS50893">
    <property type="entry name" value="ABC_TRANSPORTER_2"/>
    <property type="match status" value="1"/>
</dbReference>
<feature type="transmembrane region" description="Helical" evidence="9">
    <location>
        <begin position="383"/>
        <end position="405"/>
    </location>
</feature>